<keyword evidence="2" id="KW-0131">Cell cycle</keyword>
<accession>A0A2Z7D474</accession>
<dbReference type="GO" id="GO:0032875">
    <property type="term" value="P:regulation of DNA endoreduplication"/>
    <property type="evidence" value="ECO:0007669"/>
    <property type="project" value="InterPro"/>
</dbReference>
<feature type="region of interest" description="Disordered" evidence="3">
    <location>
        <begin position="1"/>
        <end position="126"/>
    </location>
</feature>
<dbReference type="OrthoDB" id="914120at2759"/>
<dbReference type="AlphaFoldDB" id="A0A2Z7D474"/>
<name>A0A2Z7D474_9LAMI</name>
<evidence type="ECO:0000256" key="2">
    <source>
        <dbReference type="ARBA" id="ARBA00023306"/>
    </source>
</evidence>
<sequence>MSKSDSPNFTLEEDEDQRERIIEPDIPGRPVSEDPEEIGQESGAGAQEKEPGNLGPVEVKEDDEAAKNVSENVDEGDDGFRTPTSADHKIPVATQCPPAPRKTRPQQSGVKRKASPSRARRSLQLDAAADEVESIFRPVVEDSVEEQKTKKARRDDED</sequence>
<dbReference type="GO" id="GO:0004860">
    <property type="term" value="F:protein kinase inhibitor activity"/>
    <property type="evidence" value="ECO:0007669"/>
    <property type="project" value="UniProtKB-KW"/>
</dbReference>
<evidence type="ECO:0000313" key="4">
    <source>
        <dbReference type="EMBL" id="KZV51794.1"/>
    </source>
</evidence>
<feature type="compositionally biased region" description="Basic residues" evidence="3">
    <location>
        <begin position="110"/>
        <end position="121"/>
    </location>
</feature>
<evidence type="ECO:0000256" key="3">
    <source>
        <dbReference type="SAM" id="MobiDB-lite"/>
    </source>
</evidence>
<keyword evidence="5" id="KW-1185">Reference proteome</keyword>
<dbReference type="Proteomes" id="UP000250235">
    <property type="component" value="Unassembled WGS sequence"/>
</dbReference>
<reference evidence="4 5" key="1">
    <citation type="journal article" date="2015" name="Proc. Natl. Acad. Sci. U.S.A.">
        <title>The resurrection genome of Boea hygrometrica: A blueprint for survival of dehydration.</title>
        <authorList>
            <person name="Xiao L."/>
            <person name="Yang G."/>
            <person name="Zhang L."/>
            <person name="Yang X."/>
            <person name="Zhao S."/>
            <person name="Ji Z."/>
            <person name="Zhou Q."/>
            <person name="Hu M."/>
            <person name="Wang Y."/>
            <person name="Chen M."/>
            <person name="Xu Y."/>
            <person name="Jin H."/>
            <person name="Xiao X."/>
            <person name="Hu G."/>
            <person name="Bao F."/>
            <person name="Hu Y."/>
            <person name="Wan P."/>
            <person name="Li L."/>
            <person name="Deng X."/>
            <person name="Kuang T."/>
            <person name="Xiang C."/>
            <person name="Zhu J.K."/>
            <person name="Oliver M.J."/>
            <person name="He Y."/>
        </authorList>
    </citation>
    <scope>NUCLEOTIDE SEQUENCE [LARGE SCALE GENOMIC DNA]</scope>
    <source>
        <strain evidence="5">cv. XS01</strain>
    </source>
</reference>
<dbReference type="PANTHER" id="PTHR33142:SF114">
    <property type="entry name" value="CYCLIN-DEPENDENT PROTEIN KINASE INHIBITOR SMR14"/>
    <property type="match status" value="1"/>
</dbReference>
<dbReference type="PANTHER" id="PTHR33142">
    <property type="entry name" value="CYCLIN-DEPENDENT PROTEIN KINASE INHIBITOR SMR13"/>
    <property type="match status" value="1"/>
</dbReference>
<evidence type="ECO:0000313" key="5">
    <source>
        <dbReference type="Proteomes" id="UP000250235"/>
    </source>
</evidence>
<dbReference type="InterPro" id="IPR040389">
    <property type="entry name" value="SMR"/>
</dbReference>
<proteinExistence type="predicted"/>
<organism evidence="4 5">
    <name type="scientific">Dorcoceras hygrometricum</name>
    <dbReference type="NCBI Taxonomy" id="472368"/>
    <lineage>
        <taxon>Eukaryota</taxon>
        <taxon>Viridiplantae</taxon>
        <taxon>Streptophyta</taxon>
        <taxon>Embryophyta</taxon>
        <taxon>Tracheophyta</taxon>
        <taxon>Spermatophyta</taxon>
        <taxon>Magnoliopsida</taxon>
        <taxon>eudicotyledons</taxon>
        <taxon>Gunneridae</taxon>
        <taxon>Pentapetalae</taxon>
        <taxon>asterids</taxon>
        <taxon>lamiids</taxon>
        <taxon>Lamiales</taxon>
        <taxon>Gesneriaceae</taxon>
        <taxon>Didymocarpoideae</taxon>
        <taxon>Trichosporeae</taxon>
        <taxon>Loxocarpinae</taxon>
        <taxon>Dorcoceras</taxon>
    </lineage>
</organism>
<dbReference type="GO" id="GO:0005634">
    <property type="term" value="C:nucleus"/>
    <property type="evidence" value="ECO:0007669"/>
    <property type="project" value="TreeGrafter"/>
</dbReference>
<gene>
    <name evidence="4" type="ORF">F511_11482</name>
</gene>
<evidence type="ECO:0000256" key="1">
    <source>
        <dbReference type="ARBA" id="ARBA00023013"/>
    </source>
</evidence>
<keyword evidence="1" id="KW-0649">Protein kinase inhibitor</keyword>
<protein>
    <submittedName>
        <fullName evidence="4">Uncharacterized protein</fullName>
    </submittedName>
</protein>
<dbReference type="EMBL" id="KQ991570">
    <property type="protein sequence ID" value="KZV51794.1"/>
    <property type="molecule type" value="Genomic_DNA"/>
</dbReference>